<dbReference type="GO" id="GO:0004557">
    <property type="term" value="F:alpha-galactosidase activity"/>
    <property type="evidence" value="ECO:0007669"/>
    <property type="project" value="UniProtKB-UniRule"/>
</dbReference>
<dbReference type="EMBL" id="DXAZ01000095">
    <property type="protein sequence ID" value="HIZ71328.1"/>
    <property type="molecule type" value="Genomic_DNA"/>
</dbReference>
<reference evidence="11" key="2">
    <citation type="submission" date="2021-04" db="EMBL/GenBank/DDBJ databases">
        <authorList>
            <person name="Gilroy R."/>
        </authorList>
    </citation>
    <scope>NUCLEOTIDE SEQUENCE</scope>
    <source>
        <strain evidence="11">CHK169-4300</strain>
    </source>
</reference>
<dbReference type="SUPFAM" id="SSF51445">
    <property type="entry name" value="(Trans)glycosidases"/>
    <property type="match status" value="1"/>
</dbReference>
<dbReference type="GO" id="GO:0016052">
    <property type="term" value="P:carbohydrate catabolic process"/>
    <property type="evidence" value="ECO:0007669"/>
    <property type="project" value="InterPro"/>
</dbReference>
<dbReference type="InterPro" id="IPR050985">
    <property type="entry name" value="Alpha-glycosidase_related"/>
</dbReference>
<evidence type="ECO:0000256" key="4">
    <source>
        <dbReference type="ARBA" id="ARBA00022801"/>
    </source>
</evidence>
<dbReference type="InterPro" id="IPR002252">
    <property type="entry name" value="Glyco_hydro_36"/>
</dbReference>
<dbReference type="EC" id="3.2.1.22" evidence="3 6"/>
<feature type="binding site" evidence="8">
    <location>
        <position position="521"/>
    </location>
    <ligand>
        <name>substrate</name>
    </ligand>
</feature>
<dbReference type="Gene3D" id="3.20.20.70">
    <property type="entry name" value="Aldolase class I"/>
    <property type="match status" value="1"/>
</dbReference>
<evidence type="ECO:0000256" key="1">
    <source>
        <dbReference type="ARBA" id="ARBA00001255"/>
    </source>
</evidence>
<dbReference type="Pfam" id="PF02065">
    <property type="entry name" value="Melibiase"/>
    <property type="match status" value="1"/>
</dbReference>
<keyword evidence="4 6" id="KW-0378">Hydrolase</keyword>
<dbReference type="Gene3D" id="2.70.98.60">
    <property type="entry name" value="alpha-galactosidase from lactobacil brevis"/>
    <property type="match status" value="1"/>
</dbReference>
<accession>A0A9D2G2D1</accession>
<evidence type="ECO:0000256" key="6">
    <source>
        <dbReference type="PIRNR" id="PIRNR005536"/>
    </source>
</evidence>
<comment type="catalytic activity">
    <reaction evidence="1 6">
        <text>Hydrolysis of terminal, non-reducing alpha-D-galactose residues in alpha-D-galactosides, including galactose oligosaccharides, galactomannans and galactolipids.</text>
        <dbReference type="EC" id="3.2.1.22"/>
    </reaction>
</comment>
<protein>
    <recommendedName>
        <fullName evidence="3 6">Alpha-galactosidase</fullName>
        <ecNumber evidence="3 6">3.2.1.22</ecNumber>
    </recommendedName>
</protein>
<dbReference type="PROSITE" id="PS00512">
    <property type="entry name" value="ALPHA_GALACTOSIDASE"/>
    <property type="match status" value="1"/>
</dbReference>
<keyword evidence="5 6" id="KW-0326">Glycosidase</keyword>
<dbReference type="InterPro" id="IPR013785">
    <property type="entry name" value="Aldolase_TIM"/>
</dbReference>
<comment type="similarity">
    <text evidence="2">Belongs to the glycosyl hydrolase 36 family.</text>
</comment>
<dbReference type="AlphaFoldDB" id="A0A9D2G2D1"/>
<dbReference type="Gene3D" id="2.60.40.1180">
    <property type="entry name" value="Golgi alpha-mannosidase II"/>
    <property type="match status" value="1"/>
</dbReference>
<dbReference type="InterPro" id="IPR038417">
    <property type="entry name" value="Alpga-gal_N_sf"/>
</dbReference>
<name>A0A9D2G2D1_9LACT</name>
<dbReference type="Pfam" id="PF16875">
    <property type="entry name" value="Glyco_hydro_36N"/>
    <property type="match status" value="1"/>
</dbReference>
<evidence type="ECO:0000259" key="10">
    <source>
        <dbReference type="Pfam" id="PF16875"/>
    </source>
</evidence>
<evidence type="ECO:0000256" key="3">
    <source>
        <dbReference type="ARBA" id="ARBA00012755"/>
    </source>
</evidence>
<feature type="binding site" evidence="8">
    <location>
        <begin position="479"/>
        <end position="483"/>
    </location>
    <ligand>
        <name>substrate</name>
    </ligand>
</feature>
<organism evidence="11 12">
    <name type="scientific">Candidatus Atopostipes pullistercoris</name>
    <dbReference type="NCBI Taxonomy" id="2838467"/>
    <lineage>
        <taxon>Bacteria</taxon>
        <taxon>Bacillati</taxon>
        <taxon>Bacillota</taxon>
        <taxon>Bacilli</taxon>
        <taxon>Lactobacillales</taxon>
        <taxon>Carnobacteriaceae</taxon>
        <taxon>Atopostipes</taxon>
    </lineage>
</organism>
<reference evidence="11" key="1">
    <citation type="journal article" date="2021" name="PeerJ">
        <title>Extensive microbial diversity within the chicken gut microbiome revealed by metagenomics and culture.</title>
        <authorList>
            <person name="Gilroy R."/>
            <person name="Ravi A."/>
            <person name="Getino M."/>
            <person name="Pursley I."/>
            <person name="Horton D.L."/>
            <person name="Alikhan N.F."/>
            <person name="Baker D."/>
            <person name="Gharbi K."/>
            <person name="Hall N."/>
            <person name="Watson M."/>
            <person name="Adriaenssens E.M."/>
            <person name="Foster-Nyarko E."/>
            <person name="Jarju S."/>
            <person name="Secka A."/>
            <person name="Antonio M."/>
            <person name="Oren A."/>
            <person name="Chaudhuri R.R."/>
            <person name="La Ragione R."/>
            <person name="Hildebrand F."/>
            <person name="Pallen M.J."/>
        </authorList>
    </citation>
    <scope>NUCLEOTIDE SEQUENCE</scope>
    <source>
        <strain evidence="11">CHK169-4300</strain>
    </source>
</reference>
<dbReference type="CDD" id="cd14791">
    <property type="entry name" value="GH36"/>
    <property type="match status" value="1"/>
</dbReference>
<evidence type="ECO:0000256" key="2">
    <source>
        <dbReference type="ARBA" id="ARBA00006202"/>
    </source>
</evidence>
<dbReference type="InterPro" id="IPR013780">
    <property type="entry name" value="Glyco_hydro_b"/>
</dbReference>
<dbReference type="InterPro" id="IPR000111">
    <property type="entry name" value="Glyco_hydro_27/36_CS"/>
</dbReference>
<evidence type="ECO:0000256" key="7">
    <source>
        <dbReference type="PIRSR" id="PIRSR005536-1"/>
    </source>
</evidence>
<feature type="binding site" evidence="8">
    <location>
        <position position="202"/>
    </location>
    <ligand>
        <name>substrate</name>
    </ligand>
</feature>
<dbReference type="InterPro" id="IPR031704">
    <property type="entry name" value="Glyco_hydro_36_N"/>
</dbReference>
<proteinExistence type="inferred from homology"/>
<evidence type="ECO:0000256" key="5">
    <source>
        <dbReference type="ARBA" id="ARBA00023295"/>
    </source>
</evidence>
<dbReference type="PANTHER" id="PTHR43053:SF3">
    <property type="entry name" value="ALPHA-GALACTOSIDASE C-RELATED"/>
    <property type="match status" value="1"/>
</dbReference>
<feature type="binding site" evidence="8">
    <location>
        <begin position="369"/>
        <end position="370"/>
    </location>
    <ligand>
        <name>substrate</name>
    </ligand>
</feature>
<dbReference type="InterPro" id="IPR031705">
    <property type="entry name" value="Glyco_hydro_36_C"/>
</dbReference>
<dbReference type="PRINTS" id="PR00743">
    <property type="entry name" value="GLHYDRLASE36"/>
</dbReference>
<sequence length="727" mass="84043">MNLSIIFSEETKTFHLSNQLVSYVIAIEEDRYLAHHYWGKRLNKVMSGADYPRRDFSHFANPHHVDHREFSLGTLLQEFPGADVGDHREYAYKYTDEKGHHANQLVYKSHEIFKGKKELEGLPHTYVTDEAQAETLEILVEDSITGMEATLSYTIFEKQPVITRSVKFKNQGKETLHLNRALSMSVDFWNANYDLLQLPGAWSREREVVRSPLVRGIHKLDSKRGTTSHTYQPFIGLLDPNTTEQAGDAYGFQFVYSGEFVGHVEVDSFSQTRIQLGINPEHFEWTLKPEDTFQTPEAVMVYSDEGLNGMSQAYHKLYQNHLIRGEHQHKERPVLINNWEGTYFDFTEDKILEMAETASELGIELFVLDDGWFGKRDDDTTSLGDWFIDRAKLPNGLKKLSEAIHDKGMQFGLWFEPEMISEESELYKKHPDWAIHTPNRPLSRGRHQLVIDFSRKEVRENILAQMKKILDEVPIDYIKWDYNRNMTELTSGEMTHRYMLGLYEVMEELVTSYPNILFESCSGGGGRYDPSMLYYMPQTWTSDNTDAAQRLEIQYGTTMTMPVSSMGAHVSAVPNHQVNRITSLKMRGDVAMSGNLGYELDTTKLTNDEKETVKAQVEFYKKHRKLIQFGDFYRILSPYEGTNQTSWIFVSEDQSEALYSFFQIMDHANKPRPRLKLTGLDPNKVYQLSDGRVLGGDELMYRGIFLETDLVGDYQSDQIYLKELSES</sequence>
<evidence type="ECO:0000313" key="12">
    <source>
        <dbReference type="Proteomes" id="UP000824106"/>
    </source>
</evidence>
<feature type="active site" description="Proton donor" evidence="7">
    <location>
        <position position="543"/>
    </location>
</feature>
<comment type="caution">
    <text evidence="11">The sequence shown here is derived from an EMBL/GenBank/DDBJ whole genome shotgun (WGS) entry which is preliminary data.</text>
</comment>
<dbReference type="FunFam" id="3.20.20.70:FF:000118">
    <property type="entry name" value="Alpha-galactosidase"/>
    <property type="match status" value="1"/>
</dbReference>
<feature type="domain" description="Glycosyl hydrolase family 36 N-terminal" evidence="10">
    <location>
        <begin position="32"/>
        <end position="288"/>
    </location>
</feature>
<dbReference type="Proteomes" id="UP000824106">
    <property type="component" value="Unassembled WGS sequence"/>
</dbReference>
<dbReference type="InterPro" id="IPR017853">
    <property type="entry name" value="GH"/>
</dbReference>
<feature type="binding site" evidence="8">
    <location>
        <position position="446"/>
    </location>
    <ligand>
        <name>substrate</name>
    </ligand>
</feature>
<feature type="active site" description="Nucleophile" evidence="7">
    <location>
        <position position="481"/>
    </location>
</feature>
<dbReference type="PANTHER" id="PTHR43053">
    <property type="entry name" value="GLYCOSIDASE FAMILY 31"/>
    <property type="match status" value="1"/>
</dbReference>
<evidence type="ECO:0000259" key="9">
    <source>
        <dbReference type="Pfam" id="PF16874"/>
    </source>
</evidence>
<feature type="domain" description="Glycosyl hydrolase family 36 C-terminal" evidence="9">
    <location>
        <begin position="644"/>
        <end position="721"/>
    </location>
</feature>
<evidence type="ECO:0000313" key="11">
    <source>
        <dbReference type="EMBL" id="HIZ71328.1"/>
    </source>
</evidence>
<dbReference type="PIRSF" id="PIRSF005536">
    <property type="entry name" value="Agal"/>
    <property type="match status" value="1"/>
</dbReference>
<evidence type="ECO:0000256" key="8">
    <source>
        <dbReference type="PIRSR" id="PIRSR005536-2"/>
    </source>
</evidence>
<dbReference type="Pfam" id="PF16874">
    <property type="entry name" value="Glyco_hydro_36C"/>
    <property type="match status" value="1"/>
</dbReference>
<gene>
    <name evidence="11" type="ORF">H9808_06145</name>
</gene>
<feature type="binding site" evidence="8">
    <location>
        <position position="543"/>
    </location>
    <ligand>
        <name>substrate</name>
    </ligand>
</feature>